<dbReference type="RefSeq" id="WP_308434040.1">
    <property type="nucleotide sequence ID" value="NZ_BMUL01000013.1"/>
</dbReference>
<gene>
    <name evidence="1" type="ORF">GCM10010305_46620</name>
</gene>
<evidence type="ECO:0000313" key="1">
    <source>
        <dbReference type="EMBL" id="GHA97868.1"/>
    </source>
</evidence>
<reference evidence="1" key="2">
    <citation type="submission" date="2020-09" db="EMBL/GenBank/DDBJ databases">
        <authorList>
            <person name="Sun Q."/>
            <person name="Ohkuma M."/>
        </authorList>
    </citation>
    <scope>NUCLEOTIDE SEQUENCE</scope>
    <source>
        <strain evidence="1">JCM 4518</strain>
    </source>
</reference>
<comment type="caution">
    <text evidence="1">The sequence shown here is derived from an EMBL/GenBank/DDBJ whole genome shotgun (WGS) entry which is preliminary data.</text>
</comment>
<dbReference type="EMBL" id="BMUL01000013">
    <property type="protein sequence ID" value="GHA97868.1"/>
    <property type="molecule type" value="Genomic_DNA"/>
</dbReference>
<evidence type="ECO:0000313" key="2">
    <source>
        <dbReference type="Proteomes" id="UP000644020"/>
    </source>
</evidence>
<dbReference type="Proteomes" id="UP000644020">
    <property type="component" value="Unassembled WGS sequence"/>
</dbReference>
<dbReference type="AlphaFoldDB" id="A0A918T6N1"/>
<proteinExistence type="predicted"/>
<organism evidence="1 2">
    <name type="scientific">Streptomyces termitum</name>
    <dbReference type="NCBI Taxonomy" id="67368"/>
    <lineage>
        <taxon>Bacteria</taxon>
        <taxon>Bacillati</taxon>
        <taxon>Actinomycetota</taxon>
        <taxon>Actinomycetes</taxon>
        <taxon>Kitasatosporales</taxon>
        <taxon>Streptomycetaceae</taxon>
        <taxon>Streptomyces</taxon>
    </lineage>
</organism>
<keyword evidence="2" id="KW-1185">Reference proteome</keyword>
<protein>
    <submittedName>
        <fullName evidence="1">Uncharacterized protein</fullName>
    </submittedName>
</protein>
<reference evidence="1" key="1">
    <citation type="journal article" date="2014" name="Int. J. Syst. Evol. Microbiol.">
        <title>Complete genome sequence of Corynebacterium casei LMG S-19264T (=DSM 44701T), isolated from a smear-ripened cheese.</title>
        <authorList>
            <consortium name="US DOE Joint Genome Institute (JGI-PGF)"/>
            <person name="Walter F."/>
            <person name="Albersmeier A."/>
            <person name="Kalinowski J."/>
            <person name="Ruckert C."/>
        </authorList>
    </citation>
    <scope>NUCLEOTIDE SEQUENCE</scope>
    <source>
        <strain evidence="1">JCM 4518</strain>
    </source>
</reference>
<name>A0A918T6N1_9ACTN</name>
<sequence length="378" mass="40116">MLAARPYRDRFRRALGVRRGQRLVVLNSTWNPEGLFGSGGGDLLPGLLPRLAAELPADDYRLAAVLHPNIWYGHGPGQVRAWLDRARRDGLALIDPVHAWRQALLAADLVLGDFGAVSYYAAALGTPVLLAADGAGVLDDEAPLARFVRHAPRLDPHGPLLPQVERGIAAHRPDPAHAGFVTSDPGRSAALLRRHFYALMDLPEPPGPASLEPLPLPPYAPGRTTAPLFVRTRAEGAELVVERSAGHPPGAAGDAHLAVHEETRHPGDLDTADVITRDGPADDPRLGGPGAWTAEVLRLHPHCATAVYVTDPDGCFVRSRTHGAFRLAAGPGADADPAAYASALHAWLAYGGTVPARGTVLRMRTAGTTHPFRAVPAD</sequence>
<accession>A0A918T6N1</accession>
<dbReference type="SUPFAM" id="SSF53756">
    <property type="entry name" value="UDP-Glycosyltransferase/glycogen phosphorylase"/>
    <property type="match status" value="1"/>
</dbReference>